<dbReference type="Proteomes" id="UP001321760">
    <property type="component" value="Unassembled WGS sequence"/>
</dbReference>
<feature type="transmembrane region" description="Helical" evidence="6">
    <location>
        <begin position="258"/>
        <end position="276"/>
    </location>
</feature>
<feature type="transmembrane region" description="Helical" evidence="6">
    <location>
        <begin position="383"/>
        <end position="402"/>
    </location>
</feature>
<feature type="transmembrane region" description="Helical" evidence="6">
    <location>
        <begin position="218"/>
        <end position="238"/>
    </location>
</feature>
<feature type="transmembrane region" description="Helical" evidence="6">
    <location>
        <begin position="127"/>
        <end position="147"/>
    </location>
</feature>
<feature type="domain" description="Major facilitator superfamily (MFS) profile" evidence="7">
    <location>
        <begin position="92"/>
        <end position="624"/>
    </location>
</feature>
<comment type="caution">
    <text evidence="8">The sequence shown here is derived from an EMBL/GenBank/DDBJ whole genome shotgun (WGS) entry which is preliminary data.</text>
</comment>
<dbReference type="Gene3D" id="1.20.1250.20">
    <property type="entry name" value="MFS general substrate transporter like domains"/>
    <property type="match status" value="1"/>
</dbReference>
<dbReference type="GO" id="GO:0022857">
    <property type="term" value="F:transmembrane transporter activity"/>
    <property type="evidence" value="ECO:0007669"/>
    <property type="project" value="InterPro"/>
</dbReference>
<evidence type="ECO:0000256" key="3">
    <source>
        <dbReference type="ARBA" id="ARBA00022989"/>
    </source>
</evidence>
<evidence type="ECO:0000256" key="4">
    <source>
        <dbReference type="ARBA" id="ARBA00023136"/>
    </source>
</evidence>
<evidence type="ECO:0000256" key="6">
    <source>
        <dbReference type="SAM" id="Phobius"/>
    </source>
</evidence>
<feature type="transmembrane region" description="Helical" evidence="6">
    <location>
        <begin position="184"/>
        <end position="206"/>
    </location>
</feature>
<feature type="transmembrane region" description="Helical" evidence="6">
    <location>
        <begin position="422"/>
        <end position="440"/>
    </location>
</feature>
<feature type="transmembrane region" description="Helical" evidence="6">
    <location>
        <begin position="603"/>
        <end position="622"/>
    </location>
</feature>
<gene>
    <name evidence="8" type="ORF">QBC34DRAFT_163030</name>
</gene>
<keyword evidence="9" id="KW-1185">Reference proteome</keyword>
<dbReference type="PROSITE" id="PS50850">
    <property type="entry name" value="MFS"/>
    <property type="match status" value="1"/>
</dbReference>
<dbReference type="InterPro" id="IPR036259">
    <property type="entry name" value="MFS_trans_sf"/>
</dbReference>
<dbReference type="EMBL" id="MU865964">
    <property type="protein sequence ID" value="KAK4445546.1"/>
    <property type="molecule type" value="Genomic_DNA"/>
</dbReference>
<keyword evidence="4 6" id="KW-0472">Membrane</keyword>
<accession>A0AAV9GD06</accession>
<dbReference type="PANTHER" id="PTHR23502">
    <property type="entry name" value="MAJOR FACILITATOR SUPERFAMILY"/>
    <property type="match status" value="1"/>
</dbReference>
<feature type="compositionally biased region" description="Low complexity" evidence="5">
    <location>
        <begin position="316"/>
        <end position="325"/>
    </location>
</feature>
<comment type="subcellular location">
    <subcellularLocation>
        <location evidence="1">Membrane</location>
        <topology evidence="1">Multi-pass membrane protein</topology>
    </subcellularLocation>
</comment>
<dbReference type="AlphaFoldDB" id="A0AAV9GD06"/>
<evidence type="ECO:0000313" key="8">
    <source>
        <dbReference type="EMBL" id="KAK4445546.1"/>
    </source>
</evidence>
<dbReference type="InterPro" id="IPR020846">
    <property type="entry name" value="MFS_dom"/>
</dbReference>
<proteinExistence type="predicted"/>
<evidence type="ECO:0000256" key="5">
    <source>
        <dbReference type="SAM" id="MobiDB-lite"/>
    </source>
</evidence>
<protein>
    <submittedName>
        <fullName evidence="8">Major facilitator superfamily domain-containing protein</fullName>
    </submittedName>
</protein>
<dbReference type="Pfam" id="PF07690">
    <property type="entry name" value="MFS_1"/>
    <property type="match status" value="1"/>
</dbReference>
<dbReference type="SUPFAM" id="SSF103473">
    <property type="entry name" value="MFS general substrate transporter"/>
    <property type="match status" value="2"/>
</dbReference>
<dbReference type="PANTHER" id="PTHR23502:SF134">
    <property type="entry name" value="MAJOR FACILITATOR SUPERFAMILY (MFS) PROFILE DOMAIN-CONTAINING PROTEIN-RELATED"/>
    <property type="match status" value="1"/>
</dbReference>
<reference evidence="8" key="1">
    <citation type="journal article" date="2023" name="Mol. Phylogenet. Evol.">
        <title>Genome-scale phylogeny and comparative genomics of the fungal order Sordariales.</title>
        <authorList>
            <person name="Hensen N."/>
            <person name="Bonometti L."/>
            <person name="Westerberg I."/>
            <person name="Brannstrom I.O."/>
            <person name="Guillou S."/>
            <person name="Cros-Aarteil S."/>
            <person name="Calhoun S."/>
            <person name="Haridas S."/>
            <person name="Kuo A."/>
            <person name="Mondo S."/>
            <person name="Pangilinan J."/>
            <person name="Riley R."/>
            <person name="LaButti K."/>
            <person name="Andreopoulos B."/>
            <person name="Lipzen A."/>
            <person name="Chen C."/>
            <person name="Yan M."/>
            <person name="Daum C."/>
            <person name="Ng V."/>
            <person name="Clum A."/>
            <person name="Steindorff A."/>
            <person name="Ohm R.A."/>
            <person name="Martin F."/>
            <person name="Silar P."/>
            <person name="Natvig D.O."/>
            <person name="Lalanne C."/>
            <person name="Gautier V."/>
            <person name="Ament-Velasquez S.L."/>
            <person name="Kruys A."/>
            <person name="Hutchinson M.I."/>
            <person name="Powell A.J."/>
            <person name="Barry K."/>
            <person name="Miller A.N."/>
            <person name="Grigoriev I.V."/>
            <person name="Debuchy R."/>
            <person name="Gladieux P."/>
            <person name="Hiltunen Thoren M."/>
            <person name="Johannesson H."/>
        </authorList>
    </citation>
    <scope>NUCLEOTIDE SEQUENCE</scope>
    <source>
        <strain evidence="8">PSN243</strain>
    </source>
</reference>
<feature type="region of interest" description="Disordered" evidence="5">
    <location>
        <begin position="1"/>
        <end position="34"/>
    </location>
</feature>
<keyword evidence="2 6" id="KW-0812">Transmembrane</keyword>
<name>A0AAV9GD06_9PEZI</name>
<feature type="transmembrane region" description="Helical" evidence="6">
    <location>
        <begin position="159"/>
        <end position="178"/>
    </location>
</feature>
<reference evidence="8" key="2">
    <citation type="submission" date="2023-05" db="EMBL/GenBank/DDBJ databases">
        <authorList>
            <consortium name="Lawrence Berkeley National Laboratory"/>
            <person name="Steindorff A."/>
            <person name="Hensen N."/>
            <person name="Bonometti L."/>
            <person name="Westerberg I."/>
            <person name="Brannstrom I.O."/>
            <person name="Guillou S."/>
            <person name="Cros-Aarteil S."/>
            <person name="Calhoun S."/>
            <person name="Haridas S."/>
            <person name="Kuo A."/>
            <person name="Mondo S."/>
            <person name="Pangilinan J."/>
            <person name="Riley R."/>
            <person name="Labutti K."/>
            <person name="Andreopoulos B."/>
            <person name="Lipzen A."/>
            <person name="Chen C."/>
            <person name="Yanf M."/>
            <person name="Daum C."/>
            <person name="Ng V."/>
            <person name="Clum A."/>
            <person name="Ohm R."/>
            <person name="Martin F."/>
            <person name="Silar P."/>
            <person name="Natvig D."/>
            <person name="Lalanne C."/>
            <person name="Gautier V."/>
            <person name="Ament-Velasquez S.L."/>
            <person name="Kruys A."/>
            <person name="Hutchinson M.I."/>
            <person name="Powell A.J."/>
            <person name="Barry K."/>
            <person name="Miller A.N."/>
            <person name="Grigoriev I.V."/>
            <person name="Debuchy R."/>
            <person name="Gladieux P."/>
            <person name="Thoren M.H."/>
            <person name="Johannesson H."/>
        </authorList>
    </citation>
    <scope>NUCLEOTIDE SEQUENCE</scope>
    <source>
        <strain evidence="8">PSN243</strain>
    </source>
</reference>
<keyword evidence="3 6" id="KW-1133">Transmembrane helix</keyword>
<dbReference type="InterPro" id="IPR011701">
    <property type="entry name" value="MFS"/>
</dbReference>
<feature type="region of interest" description="Disordered" evidence="5">
    <location>
        <begin position="316"/>
        <end position="342"/>
    </location>
</feature>
<feature type="transmembrane region" description="Helical" evidence="6">
    <location>
        <begin position="534"/>
        <end position="559"/>
    </location>
</feature>
<evidence type="ECO:0000256" key="1">
    <source>
        <dbReference type="ARBA" id="ARBA00004141"/>
    </source>
</evidence>
<feature type="transmembrane region" description="Helical" evidence="6">
    <location>
        <begin position="505"/>
        <end position="528"/>
    </location>
</feature>
<evidence type="ECO:0000259" key="7">
    <source>
        <dbReference type="PROSITE" id="PS50850"/>
    </source>
</evidence>
<organism evidence="8 9">
    <name type="scientific">Podospora aff. communis PSN243</name>
    <dbReference type="NCBI Taxonomy" id="3040156"/>
    <lineage>
        <taxon>Eukaryota</taxon>
        <taxon>Fungi</taxon>
        <taxon>Dikarya</taxon>
        <taxon>Ascomycota</taxon>
        <taxon>Pezizomycotina</taxon>
        <taxon>Sordariomycetes</taxon>
        <taxon>Sordariomycetidae</taxon>
        <taxon>Sordariales</taxon>
        <taxon>Podosporaceae</taxon>
        <taxon>Podospora</taxon>
    </lineage>
</organism>
<dbReference type="GO" id="GO:0005886">
    <property type="term" value="C:plasma membrane"/>
    <property type="evidence" value="ECO:0007669"/>
    <property type="project" value="TreeGrafter"/>
</dbReference>
<sequence length="639" mass="70029">MEREEIQNERAPGPEGPSEEAQPDQGRRQEKMDPDAEIDYLYLTFKTPLPFPNIVDPNSPGAPASKHSAPACPDLRPYSNPLEWPSSRKNMVLFLSCAATFLTAYTSGSYSPPQDLIREDLGASSNVAVLVGITTFCVGFALAPMFLAPFSEMNGRYPVFVVSGIVYVVFQAVCGVVRNLAGMLIARLFVGIGGSVFSTMVGGVIADMWEKEGRNTPMALFSGAVMIGTGAGPLFAAMMTRRLGHIGIGNAAAWKWVFWHQVIMGSVLMLALVVLLKESRGSVLLSRKAKVLNKWYEELEKSGHYGVWVTETKPTGFSDSSGTEGSSDEEKGMMQRVPPTVSPDASLKRVRWIVKEDEERSSLGKTISVSVSRPFHLLFSESIVFFFSLWVSFAWGVLYLSFGSIPLVFKRQYGWNIEQAGYAFVSLAIGGTIGTIQSIWQERILHHPKWAVPGGSPRGSALSLIGEELPNKDGAAEYGEQASFLRSERIWAFLRRRFPANAPEARIYFTCITSILLPAGLFIFGLTARPHIHWIFPCIGLALATMGILSIYLAIFNYFADSYNQYASSALAAQSMCRNLVGGAFPLVTTALFTNLGETRATCLLGAIAIGLTVVPWVLVFYGERIRARSPFANQLGQR</sequence>
<evidence type="ECO:0000313" key="9">
    <source>
        <dbReference type="Proteomes" id="UP001321760"/>
    </source>
</evidence>
<evidence type="ECO:0000256" key="2">
    <source>
        <dbReference type="ARBA" id="ARBA00022692"/>
    </source>
</evidence>
<feature type="compositionally biased region" description="Basic and acidic residues" evidence="5">
    <location>
        <begin position="25"/>
        <end position="34"/>
    </location>
</feature>